<comment type="caution">
    <text evidence="2">The sequence shown here is derived from an EMBL/GenBank/DDBJ whole genome shotgun (WGS) entry which is preliminary data.</text>
</comment>
<dbReference type="EMBL" id="JAGGKP010000001">
    <property type="protein sequence ID" value="MBP1936558.1"/>
    <property type="molecule type" value="Genomic_DNA"/>
</dbReference>
<organism evidence="2 3">
    <name type="scientific">Paenibacillus sediminis</name>
    <dbReference type="NCBI Taxonomy" id="664909"/>
    <lineage>
        <taxon>Bacteria</taxon>
        <taxon>Bacillati</taxon>
        <taxon>Bacillota</taxon>
        <taxon>Bacilli</taxon>
        <taxon>Bacillales</taxon>
        <taxon>Paenibacillaceae</taxon>
        <taxon>Paenibacillus</taxon>
    </lineage>
</organism>
<evidence type="ECO:0000313" key="2">
    <source>
        <dbReference type="EMBL" id="MBP1936558.1"/>
    </source>
</evidence>
<dbReference type="InterPro" id="IPR025962">
    <property type="entry name" value="SdpI/YhfL"/>
</dbReference>
<dbReference type="Proteomes" id="UP001519273">
    <property type="component" value="Unassembled WGS sequence"/>
</dbReference>
<keyword evidence="1" id="KW-0812">Transmembrane</keyword>
<accession>A0ABS4H204</accession>
<feature type="transmembrane region" description="Helical" evidence="1">
    <location>
        <begin position="6"/>
        <end position="26"/>
    </location>
</feature>
<gene>
    <name evidence="2" type="ORF">J2Z20_001419</name>
</gene>
<keyword evidence="1" id="KW-1133">Transmembrane helix</keyword>
<keyword evidence="3" id="KW-1185">Reference proteome</keyword>
<evidence type="ECO:0000313" key="3">
    <source>
        <dbReference type="Proteomes" id="UP001519273"/>
    </source>
</evidence>
<name>A0ABS4H204_9BACL</name>
<proteinExistence type="predicted"/>
<feature type="transmembrane region" description="Helical" evidence="1">
    <location>
        <begin position="83"/>
        <end position="103"/>
    </location>
</feature>
<evidence type="ECO:0000256" key="1">
    <source>
        <dbReference type="SAM" id="Phobius"/>
    </source>
</evidence>
<dbReference type="RefSeq" id="WP_342454276.1">
    <property type="nucleotide sequence ID" value="NZ_CBCRVE010000002.1"/>
</dbReference>
<reference evidence="2 3" key="1">
    <citation type="submission" date="2021-03" db="EMBL/GenBank/DDBJ databases">
        <title>Genomic Encyclopedia of Type Strains, Phase IV (KMG-IV): sequencing the most valuable type-strain genomes for metagenomic binning, comparative biology and taxonomic classification.</title>
        <authorList>
            <person name="Goeker M."/>
        </authorList>
    </citation>
    <scope>NUCLEOTIDE SEQUENCE [LARGE SCALE GENOMIC DNA]</scope>
    <source>
        <strain evidence="2 3">DSM 23491</strain>
    </source>
</reference>
<sequence>MENSQIANLILSFLIGTIFFLSGIILKKKSPKEINGFYGYRTIRSMKNKQLWEAGNKYSAQLMSMYGIFLFIIGVIISLLIKGIVTTFVIIGLMIFFIVIMFVKVEQKLKSLEQESSNCNII</sequence>
<keyword evidence="1" id="KW-0472">Membrane</keyword>
<feature type="transmembrane region" description="Helical" evidence="1">
    <location>
        <begin position="58"/>
        <end position="77"/>
    </location>
</feature>
<dbReference type="Pfam" id="PF13630">
    <property type="entry name" value="SdpI"/>
    <property type="match status" value="1"/>
</dbReference>
<protein>
    <submittedName>
        <fullName evidence="2">Membrane protein</fullName>
    </submittedName>
</protein>